<evidence type="ECO:0000256" key="1">
    <source>
        <dbReference type="SAM" id="MobiDB-lite"/>
    </source>
</evidence>
<proteinExistence type="predicted"/>
<evidence type="ECO:0000313" key="4">
    <source>
        <dbReference type="Proteomes" id="UP000308382"/>
    </source>
</evidence>
<organism evidence="3 4">
    <name type="scientific">Maribacter aurantiacus</name>
    <dbReference type="NCBI Taxonomy" id="1882343"/>
    <lineage>
        <taxon>Bacteria</taxon>
        <taxon>Pseudomonadati</taxon>
        <taxon>Bacteroidota</taxon>
        <taxon>Flavobacteriia</taxon>
        <taxon>Flavobacteriales</taxon>
        <taxon>Flavobacteriaceae</taxon>
        <taxon>Maribacter</taxon>
    </lineage>
</organism>
<protein>
    <recommendedName>
        <fullName evidence="2">Zona occludens toxin N-terminal domain-containing protein</fullName>
    </recommendedName>
</protein>
<evidence type="ECO:0000313" key="3">
    <source>
        <dbReference type="EMBL" id="TLF44146.1"/>
    </source>
</evidence>
<dbReference type="OrthoDB" id="1403709at2"/>
<gene>
    <name evidence="3" type="ORF">FEK29_11970</name>
</gene>
<dbReference type="Proteomes" id="UP000308382">
    <property type="component" value="Unassembled WGS sequence"/>
</dbReference>
<dbReference type="InterPro" id="IPR027417">
    <property type="entry name" value="P-loop_NTPase"/>
</dbReference>
<keyword evidence="4" id="KW-1185">Reference proteome</keyword>
<evidence type="ECO:0000259" key="2">
    <source>
        <dbReference type="Pfam" id="PF05707"/>
    </source>
</evidence>
<reference evidence="3 4" key="1">
    <citation type="journal article" date="2017" name="Int. J. Syst. Evol. Microbiol.">
        <title>Maripseudobacter aurantiacus gen. nov., sp. nov., a novel member of the family Flavobacteriaceae isolated from a sedimentation basin.</title>
        <authorList>
            <person name="Chen C."/>
            <person name="Su Y."/>
            <person name="Tao T."/>
            <person name="Fu G."/>
            <person name="Zhang C."/>
            <person name="Sun C."/>
            <person name="Zhang X."/>
            <person name="Wu M."/>
        </authorList>
    </citation>
    <scope>NUCLEOTIDE SEQUENCE [LARGE SCALE GENOMIC DNA]</scope>
    <source>
        <strain evidence="4">CDA4</strain>
    </source>
</reference>
<accession>A0A5R8M3J7</accession>
<sequence length="320" mass="37345">MKKETTNQDIEQKKSTRGRKPITYSKEDLERQPMLVLICGETGVGKTYRNVTEIRHYMKDDASTGRKGRKVLAFDVNDDDYPMFPTVSPFHIKALTKVQARRIRPIAKNGQNMSIEEKREVVQRMVNQFKNGLLVLEDLDKYMVGAKGQTVVGLLTTNRHNGLDIMISHQSIAKITTTEWQNCTWLRLHHQVDDVSRYESRIPNYFLVRIATYIVDEQYNLANNAFADGSISKDEYKKRRSFFVYVDMRRLKIRGCSRDAFIRACKKFIDTEDQRKIRMMLQERDHQDKPLYKNRSAATVKLITEYLRHHETGPNSPFGS</sequence>
<dbReference type="Gene3D" id="3.40.50.300">
    <property type="entry name" value="P-loop containing nucleotide triphosphate hydrolases"/>
    <property type="match status" value="1"/>
</dbReference>
<comment type="caution">
    <text evidence="3">The sequence shown here is derived from an EMBL/GenBank/DDBJ whole genome shotgun (WGS) entry which is preliminary data.</text>
</comment>
<feature type="region of interest" description="Disordered" evidence="1">
    <location>
        <begin position="1"/>
        <end position="26"/>
    </location>
</feature>
<dbReference type="RefSeq" id="WP_138258678.1">
    <property type="nucleotide sequence ID" value="NZ_VBUK01000007.1"/>
</dbReference>
<dbReference type="SUPFAM" id="SSF52540">
    <property type="entry name" value="P-loop containing nucleoside triphosphate hydrolases"/>
    <property type="match status" value="1"/>
</dbReference>
<feature type="domain" description="Zona occludens toxin N-terminal" evidence="2">
    <location>
        <begin position="34"/>
        <end position="177"/>
    </location>
</feature>
<dbReference type="EMBL" id="VBUK01000007">
    <property type="protein sequence ID" value="TLF44146.1"/>
    <property type="molecule type" value="Genomic_DNA"/>
</dbReference>
<dbReference type="InterPro" id="IPR008900">
    <property type="entry name" value="Zot_N"/>
</dbReference>
<dbReference type="AlphaFoldDB" id="A0A5R8M3J7"/>
<name>A0A5R8M3J7_9FLAO</name>
<feature type="compositionally biased region" description="Basic and acidic residues" evidence="1">
    <location>
        <begin position="1"/>
        <end position="14"/>
    </location>
</feature>
<dbReference type="Pfam" id="PF05707">
    <property type="entry name" value="Zot"/>
    <property type="match status" value="1"/>
</dbReference>